<protein>
    <submittedName>
        <fullName evidence="1">5178_t:CDS:1</fullName>
    </submittedName>
</protein>
<reference evidence="1" key="1">
    <citation type="submission" date="2021-06" db="EMBL/GenBank/DDBJ databases">
        <authorList>
            <person name="Kallberg Y."/>
            <person name="Tangrot J."/>
            <person name="Rosling A."/>
        </authorList>
    </citation>
    <scope>NUCLEOTIDE SEQUENCE</scope>
    <source>
        <strain evidence="1">FL966</strain>
    </source>
</reference>
<dbReference type="Proteomes" id="UP000789759">
    <property type="component" value="Unassembled WGS sequence"/>
</dbReference>
<dbReference type="EMBL" id="CAJVQA010009358">
    <property type="protein sequence ID" value="CAG8684008.1"/>
    <property type="molecule type" value="Genomic_DNA"/>
</dbReference>
<gene>
    <name evidence="1" type="ORF">CPELLU_LOCUS10956</name>
</gene>
<keyword evidence="2" id="KW-1185">Reference proteome</keyword>
<sequence length="56" mass="6584">MSIKNPTEDNPYMKKIETLLTQEETQDMNMNETCLQKQETEEIISEYDIDGKTNIN</sequence>
<evidence type="ECO:0000313" key="1">
    <source>
        <dbReference type="EMBL" id="CAG8684008.1"/>
    </source>
</evidence>
<comment type="caution">
    <text evidence="1">The sequence shown here is derived from an EMBL/GenBank/DDBJ whole genome shotgun (WGS) entry which is preliminary data.</text>
</comment>
<accession>A0A9N9EP36</accession>
<organism evidence="1 2">
    <name type="scientific">Cetraspora pellucida</name>
    <dbReference type="NCBI Taxonomy" id="1433469"/>
    <lineage>
        <taxon>Eukaryota</taxon>
        <taxon>Fungi</taxon>
        <taxon>Fungi incertae sedis</taxon>
        <taxon>Mucoromycota</taxon>
        <taxon>Glomeromycotina</taxon>
        <taxon>Glomeromycetes</taxon>
        <taxon>Diversisporales</taxon>
        <taxon>Gigasporaceae</taxon>
        <taxon>Cetraspora</taxon>
    </lineage>
</organism>
<evidence type="ECO:0000313" key="2">
    <source>
        <dbReference type="Proteomes" id="UP000789759"/>
    </source>
</evidence>
<dbReference type="AlphaFoldDB" id="A0A9N9EP36"/>
<name>A0A9N9EP36_9GLOM</name>
<proteinExistence type="predicted"/>